<dbReference type="CDD" id="cd06174">
    <property type="entry name" value="MFS"/>
    <property type="match status" value="1"/>
</dbReference>
<feature type="transmembrane region" description="Helical" evidence="7">
    <location>
        <begin position="140"/>
        <end position="161"/>
    </location>
</feature>
<keyword evidence="5 7" id="KW-1133">Transmembrane helix</keyword>
<dbReference type="InterPro" id="IPR050171">
    <property type="entry name" value="MFS_Transporters"/>
</dbReference>
<feature type="transmembrane region" description="Helical" evidence="7">
    <location>
        <begin position="300"/>
        <end position="318"/>
    </location>
</feature>
<evidence type="ECO:0000256" key="2">
    <source>
        <dbReference type="ARBA" id="ARBA00022448"/>
    </source>
</evidence>
<keyword evidence="4 7" id="KW-0812">Transmembrane</keyword>
<feature type="transmembrane region" description="Helical" evidence="7">
    <location>
        <begin position="78"/>
        <end position="96"/>
    </location>
</feature>
<evidence type="ECO:0000256" key="1">
    <source>
        <dbReference type="ARBA" id="ARBA00004651"/>
    </source>
</evidence>
<dbReference type="RefSeq" id="WP_066736723.1">
    <property type="nucleotide sequence ID" value="NZ_JAJCIQ010000002.1"/>
</dbReference>
<dbReference type="PROSITE" id="PS50850">
    <property type="entry name" value="MFS"/>
    <property type="match status" value="1"/>
</dbReference>
<sequence>MKEKMSARHMSFIVVMAIGWVGILNTGWLFTSYYALAQDALSVSDAAMGILVSITEGMGIWGYLVSGPVADWLKPKRSMDIGTVLMIIGVVLLVIMPSGRMAFLSCIIMVSSGMVFYATAALNLVGIFGPAAAHGRALGYFYALQGLIMLVEGTIISKMIAAYSATFSLNVLLIFSCGQLLVGQIGLRFFEKDETFPKKLTKAEVLAKKDTKGKNAGGFTISLLKEVLSSPRVWLLLLVGACTNCTTILITYTQPLLQTQFGLSTETVTMISTWTNQATLLVLSVFTGVLVDKIGSATKVILISLGCLFVGCAMVLAVPWQAKFVFVVVAALCFIRAVNSICKPGRQSMIDECGLPTECRGTICGLLSVAMVIPGTFMGTAFGRILTQYNNSRGGYQVIYIVFLVIGMIGVGAIFMFQKLAKKAKGVK</sequence>
<feature type="transmembrane region" description="Helical" evidence="7">
    <location>
        <begin position="102"/>
        <end position="128"/>
    </location>
</feature>
<dbReference type="InterPro" id="IPR011701">
    <property type="entry name" value="MFS"/>
</dbReference>
<feature type="transmembrane region" description="Helical" evidence="7">
    <location>
        <begin position="233"/>
        <end position="254"/>
    </location>
</feature>
<accession>A0ABS8DDQ4</accession>
<protein>
    <submittedName>
        <fullName evidence="9">MFS transporter</fullName>
    </submittedName>
</protein>
<evidence type="ECO:0000313" key="10">
    <source>
        <dbReference type="Proteomes" id="UP001299546"/>
    </source>
</evidence>
<evidence type="ECO:0000256" key="6">
    <source>
        <dbReference type="ARBA" id="ARBA00023136"/>
    </source>
</evidence>
<keyword evidence="3" id="KW-1003">Cell membrane</keyword>
<evidence type="ECO:0000256" key="5">
    <source>
        <dbReference type="ARBA" id="ARBA00022989"/>
    </source>
</evidence>
<feature type="transmembrane region" description="Helical" evidence="7">
    <location>
        <begin position="324"/>
        <end position="342"/>
    </location>
</feature>
<dbReference type="EMBL" id="JAJCIS010000002">
    <property type="protein sequence ID" value="MCB7386549.1"/>
    <property type="molecule type" value="Genomic_DNA"/>
</dbReference>
<evidence type="ECO:0000259" key="8">
    <source>
        <dbReference type="PROSITE" id="PS50850"/>
    </source>
</evidence>
<name>A0ABS8DDQ4_9FIRM</name>
<evidence type="ECO:0000256" key="7">
    <source>
        <dbReference type="SAM" id="Phobius"/>
    </source>
</evidence>
<dbReference type="Pfam" id="PF07690">
    <property type="entry name" value="MFS_1"/>
    <property type="match status" value="1"/>
</dbReference>
<dbReference type="InterPro" id="IPR020846">
    <property type="entry name" value="MFS_dom"/>
</dbReference>
<feature type="transmembrane region" description="Helical" evidence="7">
    <location>
        <begin position="167"/>
        <end position="190"/>
    </location>
</feature>
<feature type="transmembrane region" description="Helical" evidence="7">
    <location>
        <begin position="398"/>
        <end position="417"/>
    </location>
</feature>
<dbReference type="Proteomes" id="UP001299546">
    <property type="component" value="Unassembled WGS sequence"/>
</dbReference>
<dbReference type="Gene3D" id="1.20.1250.20">
    <property type="entry name" value="MFS general substrate transporter like domains"/>
    <property type="match status" value="1"/>
</dbReference>
<feature type="transmembrane region" description="Helical" evidence="7">
    <location>
        <begin position="12"/>
        <end position="34"/>
    </location>
</feature>
<reference evidence="9 10" key="1">
    <citation type="submission" date="2021-10" db="EMBL/GenBank/DDBJ databases">
        <title>Collection of gut derived symbiotic bacterial strains cultured from healthy donors.</title>
        <authorList>
            <person name="Lin H."/>
            <person name="Littmann E."/>
            <person name="Kohout C."/>
            <person name="Pamer E.G."/>
        </authorList>
    </citation>
    <scope>NUCLEOTIDE SEQUENCE [LARGE SCALE GENOMIC DNA]</scope>
    <source>
        <strain evidence="9 10">DFI.1.165</strain>
    </source>
</reference>
<evidence type="ECO:0000256" key="3">
    <source>
        <dbReference type="ARBA" id="ARBA00022475"/>
    </source>
</evidence>
<feature type="domain" description="Major facilitator superfamily (MFS) profile" evidence="8">
    <location>
        <begin position="11"/>
        <end position="422"/>
    </location>
</feature>
<evidence type="ECO:0000313" key="9">
    <source>
        <dbReference type="EMBL" id="MCB7386549.1"/>
    </source>
</evidence>
<dbReference type="SUPFAM" id="SSF103473">
    <property type="entry name" value="MFS general substrate transporter"/>
    <property type="match status" value="1"/>
</dbReference>
<gene>
    <name evidence="9" type="ORF">LIZ65_04555</name>
</gene>
<evidence type="ECO:0000256" key="4">
    <source>
        <dbReference type="ARBA" id="ARBA00022692"/>
    </source>
</evidence>
<dbReference type="InterPro" id="IPR036259">
    <property type="entry name" value="MFS_trans_sf"/>
</dbReference>
<proteinExistence type="predicted"/>
<feature type="transmembrane region" description="Helical" evidence="7">
    <location>
        <begin position="274"/>
        <end position="291"/>
    </location>
</feature>
<dbReference type="PANTHER" id="PTHR23517">
    <property type="entry name" value="RESISTANCE PROTEIN MDTM, PUTATIVE-RELATED-RELATED"/>
    <property type="match status" value="1"/>
</dbReference>
<comment type="subcellular location">
    <subcellularLocation>
        <location evidence="1">Cell membrane</location>
        <topology evidence="1">Multi-pass membrane protein</topology>
    </subcellularLocation>
</comment>
<keyword evidence="6 7" id="KW-0472">Membrane</keyword>
<feature type="transmembrane region" description="Helical" evidence="7">
    <location>
        <begin position="363"/>
        <end position="386"/>
    </location>
</feature>
<keyword evidence="10" id="KW-1185">Reference proteome</keyword>
<comment type="caution">
    <text evidence="9">The sequence shown here is derived from an EMBL/GenBank/DDBJ whole genome shotgun (WGS) entry which is preliminary data.</text>
</comment>
<keyword evidence="2" id="KW-0813">Transport</keyword>
<feature type="transmembrane region" description="Helical" evidence="7">
    <location>
        <begin position="46"/>
        <end position="66"/>
    </location>
</feature>
<organism evidence="9 10">
    <name type="scientific">Bariatricus massiliensis</name>
    <dbReference type="NCBI Taxonomy" id="1745713"/>
    <lineage>
        <taxon>Bacteria</taxon>
        <taxon>Bacillati</taxon>
        <taxon>Bacillota</taxon>
        <taxon>Clostridia</taxon>
        <taxon>Lachnospirales</taxon>
        <taxon>Lachnospiraceae</taxon>
        <taxon>Bariatricus</taxon>
    </lineage>
</organism>